<dbReference type="AlphaFoldDB" id="A0A842HTC6"/>
<sequence>MNTRLTSRMLIGALRRTVEAAGGHAMVMTHGDEISGAVLLVLTDRGVTRGLRERGLAPDGGYHWVEAGPADPADPAAMAEYLERRRKFDPDIWVVEIDSPPPDDWLAEFIGQS</sequence>
<gene>
    <name evidence="1" type="ORF">H6P80_01435</name>
</gene>
<dbReference type="Pfam" id="PF07372">
    <property type="entry name" value="DUF1491"/>
    <property type="match status" value="1"/>
</dbReference>
<keyword evidence="2" id="KW-1185">Reference proteome</keyword>
<comment type="caution">
    <text evidence="1">The sequence shown here is derived from an EMBL/GenBank/DDBJ whole genome shotgun (WGS) entry which is preliminary data.</text>
</comment>
<reference evidence="1 2" key="1">
    <citation type="submission" date="2020-08" db="EMBL/GenBank/DDBJ databases">
        <title>Draft genome sequence of Parasphingopyxis sp. GrpM-11.</title>
        <authorList>
            <person name="Oh J."/>
            <person name="Roh D.-H."/>
        </authorList>
    </citation>
    <scope>NUCLEOTIDE SEQUENCE [LARGE SCALE GENOMIC DNA]</scope>
    <source>
        <strain evidence="1 2">GrpM-11</strain>
    </source>
</reference>
<organism evidence="1 2">
    <name type="scientific">Parasphingopyxis marina</name>
    <dbReference type="NCBI Taxonomy" id="2761622"/>
    <lineage>
        <taxon>Bacteria</taxon>
        <taxon>Pseudomonadati</taxon>
        <taxon>Pseudomonadota</taxon>
        <taxon>Alphaproteobacteria</taxon>
        <taxon>Sphingomonadales</taxon>
        <taxon>Sphingomonadaceae</taxon>
        <taxon>Parasphingopyxis</taxon>
    </lineage>
</organism>
<name>A0A842HTC6_9SPHN</name>
<protein>
    <submittedName>
        <fullName evidence="1">DUF1491 family protein</fullName>
    </submittedName>
</protein>
<evidence type="ECO:0000313" key="2">
    <source>
        <dbReference type="Proteomes" id="UP000564378"/>
    </source>
</evidence>
<evidence type="ECO:0000313" key="1">
    <source>
        <dbReference type="EMBL" id="MBC2776272.1"/>
    </source>
</evidence>
<accession>A0A842HTC6</accession>
<dbReference type="Proteomes" id="UP000564378">
    <property type="component" value="Unassembled WGS sequence"/>
</dbReference>
<dbReference type="Gene3D" id="3.40.1530.20">
    <property type="entry name" value="Protein of unknown function (DUF1491)"/>
    <property type="match status" value="1"/>
</dbReference>
<dbReference type="InterPro" id="IPR009964">
    <property type="entry name" value="DUF1491"/>
</dbReference>
<proteinExistence type="predicted"/>
<dbReference type="RefSeq" id="WP_185799570.1">
    <property type="nucleotide sequence ID" value="NZ_JACJVJ010000001.1"/>
</dbReference>
<dbReference type="EMBL" id="JACJVJ010000001">
    <property type="protein sequence ID" value="MBC2776272.1"/>
    <property type="molecule type" value="Genomic_DNA"/>
</dbReference>